<protein>
    <recommendedName>
        <fullName evidence="3">F-box domain-containing protein</fullName>
    </recommendedName>
</protein>
<organism evidence="1 2">
    <name type="scientific">Dactylonectria estremocensis</name>
    <dbReference type="NCBI Taxonomy" id="1079267"/>
    <lineage>
        <taxon>Eukaryota</taxon>
        <taxon>Fungi</taxon>
        <taxon>Dikarya</taxon>
        <taxon>Ascomycota</taxon>
        <taxon>Pezizomycotina</taxon>
        <taxon>Sordariomycetes</taxon>
        <taxon>Hypocreomycetidae</taxon>
        <taxon>Hypocreales</taxon>
        <taxon>Nectriaceae</taxon>
        <taxon>Dactylonectria</taxon>
    </lineage>
</organism>
<sequence length="449" mass="51209">MPRLLDCPREIAHAILGLVKPADLYWLCLVNQGLRTLAEPLLYSIVDWNWKLKQPQPPITLLLRSLLHRPELSQLVQSLVIDGNWFASSEFSPPKLAITALDMDKVGRFIQGTRVPFAEDWINEVRAGTFDAIATVLVSQLSNITHLHLGPNVVKHSKFFGMLLRSAVCPPLGSELPRFEQLRHVTYDRFVEHEHDKMVPNPADALSLFYLPVIEHISASIRDPKVFSWPTSRPDPSTITSLDIRGLREPHLGQLLSATKSLKKLHWEWHYAPFLKRRDKFNTPIINLDHIVDVLSNVRETLTELSLMGSEGMDDGGNYPPLGVEGSFGGIVDFRRIERLQVPLVFLVGFSPETTDRLEHAMPPNVESVTITDDLNWDDYEWEDKHILQMIELWMDHGKDLTPQLRKIRLLLAETRYEWDHEMRGELATVCNKVGIEVEVTTLSDIGTL</sequence>
<reference evidence="1" key="1">
    <citation type="journal article" date="2021" name="Nat. Commun.">
        <title>Genetic determinants of endophytism in the Arabidopsis root mycobiome.</title>
        <authorList>
            <person name="Mesny F."/>
            <person name="Miyauchi S."/>
            <person name="Thiergart T."/>
            <person name="Pickel B."/>
            <person name="Atanasova L."/>
            <person name="Karlsson M."/>
            <person name="Huettel B."/>
            <person name="Barry K.W."/>
            <person name="Haridas S."/>
            <person name="Chen C."/>
            <person name="Bauer D."/>
            <person name="Andreopoulos W."/>
            <person name="Pangilinan J."/>
            <person name="LaButti K."/>
            <person name="Riley R."/>
            <person name="Lipzen A."/>
            <person name="Clum A."/>
            <person name="Drula E."/>
            <person name="Henrissat B."/>
            <person name="Kohler A."/>
            <person name="Grigoriev I.V."/>
            <person name="Martin F.M."/>
            <person name="Hacquard S."/>
        </authorList>
    </citation>
    <scope>NUCLEOTIDE SEQUENCE</scope>
    <source>
        <strain evidence="1">MPI-CAGE-AT-0021</strain>
    </source>
</reference>
<comment type="caution">
    <text evidence="1">The sequence shown here is derived from an EMBL/GenBank/DDBJ whole genome shotgun (WGS) entry which is preliminary data.</text>
</comment>
<evidence type="ECO:0000313" key="2">
    <source>
        <dbReference type="Proteomes" id="UP000717696"/>
    </source>
</evidence>
<dbReference type="EMBL" id="JAGMUU010000043">
    <property type="protein sequence ID" value="KAH7114168.1"/>
    <property type="molecule type" value="Genomic_DNA"/>
</dbReference>
<evidence type="ECO:0000313" key="1">
    <source>
        <dbReference type="EMBL" id="KAH7114168.1"/>
    </source>
</evidence>
<dbReference type="OrthoDB" id="4191831at2759"/>
<gene>
    <name evidence="1" type="ORF">B0J13DRAFT_240874</name>
</gene>
<dbReference type="Proteomes" id="UP000717696">
    <property type="component" value="Unassembled WGS sequence"/>
</dbReference>
<name>A0A9P9IAH0_9HYPO</name>
<dbReference type="AlphaFoldDB" id="A0A9P9IAH0"/>
<proteinExistence type="predicted"/>
<accession>A0A9P9IAH0</accession>
<keyword evidence="2" id="KW-1185">Reference proteome</keyword>
<evidence type="ECO:0008006" key="3">
    <source>
        <dbReference type="Google" id="ProtNLM"/>
    </source>
</evidence>